<protein>
    <recommendedName>
        <fullName evidence="7">Complex III assembly factor LYRM7</fullName>
    </recommendedName>
    <alternativeName>
        <fullName evidence="8">LYR motif-containing protein 7</fullName>
    </alternativeName>
</protein>
<dbReference type="PANTHER" id="PTHR46749:SF1">
    <property type="entry name" value="COMPLEX III ASSEMBLY FACTOR LYRM7"/>
    <property type="match status" value="1"/>
</dbReference>
<evidence type="ECO:0000313" key="11">
    <source>
        <dbReference type="Proteomes" id="UP001642540"/>
    </source>
</evidence>
<dbReference type="PANTHER" id="PTHR46749">
    <property type="entry name" value="COMPLEX III ASSEMBLY FACTOR LYRM7"/>
    <property type="match status" value="1"/>
</dbReference>
<dbReference type="InterPro" id="IPR008011">
    <property type="entry name" value="Complex1_LYR_dom"/>
</dbReference>
<organism evidence="10 11">
    <name type="scientific">Orchesella dallaii</name>
    <dbReference type="NCBI Taxonomy" id="48710"/>
    <lineage>
        <taxon>Eukaryota</taxon>
        <taxon>Metazoa</taxon>
        <taxon>Ecdysozoa</taxon>
        <taxon>Arthropoda</taxon>
        <taxon>Hexapoda</taxon>
        <taxon>Collembola</taxon>
        <taxon>Entomobryomorpha</taxon>
        <taxon>Entomobryoidea</taxon>
        <taxon>Orchesellidae</taxon>
        <taxon>Orchesellinae</taxon>
        <taxon>Orchesella</taxon>
    </lineage>
</organism>
<evidence type="ECO:0000256" key="4">
    <source>
        <dbReference type="ARBA" id="ARBA00023186"/>
    </source>
</evidence>
<evidence type="ECO:0000313" key="10">
    <source>
        <dbReference type="EMBL" id="CAL8109229.1"/>
    </source>
</evidence>
<evidence type="ECO:0000256" key="6">
    <source>
        <dbReference type="ARBA" id="ARBA00025809"/>
    </source>
</evidence>
<gene>
    <name evidence="10" type="ORF">ODALV1_LOCUS13229</name>
</gene>
<dbReference type="Pfam" id="PF05347">
    <property type="entry name" value="Complex1_LYR"/>
    <property type="match status" value="1"/>
</dbReference>
<evidence type="ECO:0000256" key="2">
    <source>
        <dbReference type="ARBA" id="ARBA00009508"/>
    </source>
</evidence>
<evidence type="ECO:0000256" key="7">
    <source>
        <dbReference type="ARBA" id="ARBA00026165"/>
    </source>
</evidence>
<comment type="similarity">
    <text evidence="2">Belongs to the complex I LYR family.</text>
</comment>
<keyword evidence="4" id="KW-0143">Chaperone</keyword>
<comment type="subunit">
    <text evidence="6">Interacts with UQCRFS1.</text>
</comment>
<sequence length="111" mass="12812">MSALSSGRLQALSIFKQLLRTRQEVFRGDQNALQVAREKIKSEFLKHKTERDPSKIDELIKVAKESEELLRTKIIQAQEVKPHVYRIRQDHFTARCVSAKRERCADCTCGA</sequence>
<evidence type="ECO:0000259" key="9">
    <source>
        <dbReference type="Pfam" id="PF05347"/>
    </source>
</evidence>
<reference evidence="10 11" key="1">
    <citation type="submission" date="2024-08" db="EMBL/GenBank/DDBJ databases">
        <authorList>
            <person name="Cucini C."/>
            <person name="Frati F."/>
        </authorList>
    </citation>
    <scope>NUCLEOTIDE SEQUENCE [LARGE SCALE GENOMIC DNA]</scope>
</reference>
<comment type="function">
    <text evidence="5">Assembly factor required for Rieske Fe-S protein UQCRFS1 incorporation into the cytochrome b-c1 (CIII) complex. Functions as a chaperone, binding to this subunit within the mitochondrial matrix and stabilizing it prior to its translocation and insertion into the late CIII dimeric intermediate within the mitochondrial inner membrane.</text>
</comment>
<evidence type="ECO:0000256" key="5">
    <source>
        <dbReference type="ARBA" id="ARBA00025430"/>
    </source>
</evidence>
<comment type="subcellular location">
    <subcellularLocation>
        <location evidence="1">Mitochondrion matrix</location>
    </subcellularLocation>
</comment>
<feature type="domain" description="Complex 1 LYR protein" evidence="9">
    <location>
        <begin position="10"/>
        <end position="66"/>
    </location>
</feature>
<dbReference type="CDD" id="cd20267">
    <property type="entry name" value="Complex1_LYR_LYRM7"/>
    <property type="match status" value="1"/>
</dbReference>
<evidence type="ECO:0000256" key="3">
    <source>
        <dbReference type="ARBA" id="ARBA00023128"/>
    </source>
</evidence>
<comment type="caution">
    <text evidence="10">The sequence shown here is derived from an EMBL/GenBank/DDBJ whole genome shotgun (WGS) entry which is preliminary data.</text>
</comment>
<dbReference type="InterPro" id="IPR050435">
    <property type="entry name" value="MZM1/LYRM7"/>
</dbReference>
<name>A0ABP1QUI2_9HEXA</name>
<keyword evidence="11" id="KW-1185">Reference proteome</keyword>
<keyword evidence="3" id="KW-0496">Mitochondrion</keyword>
<accession>A0ABP1QUI2</accession>
<evidence type="ECO:0000256" key="8">
    <source>
        <dbReference type="ARBA" id="ARBA00031830"/>
    </source>
</evidence>
<dbReference type="Proteomes" id="UP001642540">
    <property type="component" value="Unassembled WGS sequence"/>
</dbReference>
<dbReference type="EMBL" id="CAXLJM020000041">
    <property type="protein sequence ID" value="CAL8109229.1"/>
    <property type="molecule type" value="Genomic_DNA"/>
</dbReference>
<dbReference type="InterPro" id="IPR045298">
    <property type="entry name" value="Complex1_LYR_LYRM7"/>
</dbReference>
<evidence type="ECO:0000256" key="1">
    <source>
        <dbReference type="ARBA" id="ARBA00004305"/>
    </source>
</evidence>
<proteinExistence type="inferred from homology"/>